<dbReference type="Pfam" id="PF03989">
    <property type="entry name" value="DNA_gyraseA_C"/>
    <property type="match status" value="1"/>
</dbReference>
<name>A0A2H1L6B6_9MICO</name>
<evidence type="ECO:0000313" key="11">
    <source>
        <dbReference type="EMBL" id="SMY12412.1"/>
    </source>
</evidence>
<keyword evidence="4 7" id="KW-0799">Topoisomerase</keyword>
<gene>
    <name evidence="11" type="ORF">BJEO58_02006</name>
</gene>
<dbReference type="InterPro" id="IPR035516">
    <property type="entry name" value="Gyrase/topoIV_suA_C"/>
</dbReference>
<dbReference type="Pfam" id="PF00521">
    <property type="entry name" value="DNA_topoisoIV"/>
    <property type="match status" value="1"/>
</dbReference>
<evidence type="ECO:0000256" key="9">
    <source>
        <dbReference type="SAM" id="MobiDB-lite"/>
    </source>
</evidence>
<dbReference type="NCBIfam" id="NF004044">
    <property type="entry name" value="PRK05561.1"/>
    <property type="match status" value="1"/>
</dbReference>
<feature type="active site" description="O-(5'-phospho-DNA)-tyrosine intermediate" evidence="7">
    <location>
        <position position="122"/>
    </location>
</feature>
<evidence type="ECO:0000256" key="2">
    <source>
        <dbReference type="ARBA" id="ARBA00008263"/>
    </source>
</evidence>
<evidence type="ECO:0000313" key="12">
    <source>
        <dbReference type="Proteomes" id="UP000234462"/>
    </source>
</evidence>
<dbReference type="GO" id="GO:0009330">
    <property type="term" value="C:DNA topoisomerase type II (double strand cut, ATP-hydrolyzing) complex"/>
    <property type="evidence" value="ECO:0007669"/>
    <property type="project" value="TreeGrafter"/>
</dbReference>
<accession>A0A2H1L6B6</accession>
<dbReference type="GO" id="GO:0005524">
    <property type="term" value="F:ATP binding"/>
    <property type="evidence" value="ECO:0007669"/>
    <property type="project" value="InterPro"/>
</dbReference>
<dbReference type="EC" id="5.6.2.2" evidence="3"/>
<dbReference type="FunFam" id="3.30.1360.40:FF:000002">
    <property type="entry name" value="DNA gyrase subunit A"/>
    <property type="match status" value="1"/>
</dbReference>
<evidence type="ECO:0000256" key="4">
    <source>
        <dbReference type="ARBA" id="ARBA00023029"/>
    </source>
</evidence>
<dbReference type="Gene3D" id="2.120.10.90">
    <property type="entry name" value="DNA gyrase/topoisomerase IV, subunit A, C-terminal"/>
    <property type="match status" value="1"/>
</dbReference>
<dbReference type="Proteomes" id="UP000234462">
    <property type="component" value="Unassembled WGS sequence"/>
</dbReference>
<dbReference type="SUPFAM" id="SSF101904">
    <property type="entry name" value="GyrA/ParC C-terminal domain-like"/>
    <property type="match status" value="1"/>
</dbReference>
<comment type="similarity">
    <text evidence="2">Belongs to the type II topoisomerase GyrA/ParC subunit family.</text>
</comment>
<dbReference type="InterPro" id="IPR013760">
    <property type="entry name" value="Topo_IIA-like_dom_sf"/>
</dbReference>
<dbReference type="RefSeq" id="WP_101589344.1">
    <property type="nucleotide sequence ID" value="NZ_FXZM01000009.1"/>
</dbReference>
<evidence type="ECO:0000259" key="10">
    <source>
        <dbReference type="PROSITE" id="PS52040"/>
    </source>
</evidence>
<feature type="region of interest" description="Disordered" evidence="9">
    <location>
        <begin position="819"/>
        <end position="841"/>
    </location>
</feature>
<dbReference type="PANTHER" id="PTHR43493">
    <property type="entry name" value="DNA GYRASE/TOPOISOMERASE SUBUNIT A"/>
    <property type="match status" value="1"/>
</dbReference>
<comment type="catalytic activity">
    <reaction evidence="1 7">
        <text>ATP-dependent breakage, passage and rejoining of double-stranded DNA.</text>
        <dbReference type="EC" id="5.6.2.2"/>
    </reaction>
</comment>
<dbReference type="AlphaFoldDB" id="A0A2H1L6B6"/>
<keyword evidence="5 7" id="KW-0238">DNA-binding</keyword>
<dbReference type="InterPro" id="IPR006691">
    <property type="entry name" value="GyrA/parC_rep"/>
</dbReference>
<dbReference type="InterPro" id="IPR013757">
    <property type="entry name" value="Topo_IIA_A_a_sf"/>
</dbReference>
<dbReference type="PROSITE" id="PS52040">
    <property type="entry name" value="TOPO_IIA"/>
    <property type="match status" value="1"/>
</dbReference>
<dbReference type="EMBL" id="FXZM01000009">
    <property type="protein sequence ID" value="SMY12412.1"/>
    <property type="molecule type" value="Genomic_DNA"/>
</dbReference>
<dbReference type="Gene3D" id="3.90.199.10">
    <property type="entry name" value="Topoisomerase II, domain 5"/>
    <property type="match status" value="1"/>
</dbReference>
<dbReference type="SMART" id="SM00434">
    <property type="entry name" value="TOP4c"/>
    <property type="match status" value="1"/>
</dbReference>
<dbReference type="FunFam" id="1.10.268.10:FF:000001">
    <property type="entry name" value="DNA gyrase subunit A"/>
    <property type="match status" value="1"/>
</dbReference>
<dbReference type="GO" id="GO:0003677">
    <property type="term" value="F:DNA binding"/>
    <property type="evidence" value="ECO:0007669"/>
    <property type="project" value="UniProtKB-UniRule"/>
</dbReference>
<dbReference type="OrthoDB" id="9806486at2"/>
<protein>
    <recommendedName>
        <fullName evidence="3">DNA topoisomerase (ATP-hydrolyzing)</fullName>
        <ecNumber evidence="3">5.6.2.2</ecNumber>
    </recommendedName>
</protein>
<dbReference type="SUPFAM" id="SSF56719">
    <property type="entry name" value="Type II DNA topoisomerase"/>
    <property type="match status" value="1"/>
</dbReference>
<evidence type="ECO:0000256" key="1">
    <source>
        <dbReference type="ARBA" id="ARBA00000185"/>
    </source>
</evidence>
<keyword evidence="8" id="KW-0175">Coiled coil</keyword>
<keyword evidence="12" id="KW-1185">Reference proteome</keyword>
<dbReference type="InterPro" id="IPR002205">
    <property type="entry name" value="Topo_IIA_dom_A"/>
</dbReference>
<dbReference type="Gene3D" id="1.10.268.10">
    <property type="entry name" value="Topoisomerase, domain 3"/>
    <property type="match status" value="1"/>
</dbReference>
<proteinExistence type="inferred from homology"/>
<organism evidence="11 12">
    <name type="scientific">Brevibacterium jeotgali</name>
    <dbReference type="NCBI Taxonomy" id="1262550"/>
    <lineage>
        <taxon>Bacteria</taxon>
        <taxon>Bacillati</taxon>
        <taxon>Actinomycetota</taxon>
        <taxon>Actinomycetes</taxon>
        <taxon>Micrococcales</taxon>
        <taxon>Brevibacteriaceae</taxon>
        <taxon>Brevibacterium</taxon>
    </lineage>
</organism>
<reference evidence="12" key="1">
    <citation type="submission" date="2017-03" db="EMBL/GenBank/DDBJ databases">
        <authorList>
            <person name="Monnet C."/>
        </authorList>
    </citation>
    <scope>NUCLEOTIDE SEQUENCE [LARGE SCALE GENOMIC DNA]</scope>
    <source>
        <strain evidence="12">SJ5-8</strain>
    </source>
</reference>
<dbReference type="GO" id="GO:0034335">
    <property type="term" value="F:DNA negative supercoiling activity"/>
    <property type="evidence" value="ECO:0007669"/>
    <property type="project" value="UniProtKB-ARBA"/>
</dbReference>
<dbReference type="PANTHER" id="PTHR43493:SF5">
    <property type="entry name" value="DNA GYRASE SUBUNIT A, CHLOROPLASTIC_MITOCHONDRIAL"/>
    <property type="match status" value="1"/>
</dbReference>
<dbReference type="Gene3D" id="3.30.1360.40">
    <property type="match status" value="1"/>
</dbReference>
<feature type="domain" description="Topo IIA-type catalytic" evidence="10">
    <location>
        <begin position="35"/>
        <end position="500"/>
    </location>
</feature>
<evidence type="ECO:0000256" key="5">
    <source>
        <dbReference type="ARBA" id="ARBA00023125"/>
    </source>
</evidence>
<keyword evidence="6 7" id="KW-0413">Isomerase</keyword>
<evidence type="ECO:0000256" key="3">
    <source>
        <dbReference type="ARBA" id="ARBA00012895"/>
    </source>
</evidence>
<evidence type="ECO:0000256" key="7">
    <source>
        <dbReference type="PROSITE-ProRule" id="PRU01384"/>
    </source>
</evidence>
<dbReference type="CDD" id="cd00187">
    <property type="entry name" value="TOP4c"/>
    <property type="match status" value="1"/>
</dbReference>
<dbReference type="InterPro" id="IPR050220">
    <property type="entry name" value="Type_II_DNA_Topoisomerases"/>
</dbReference>
<evidence type="ECO:0000256" key="8">
    <source>
        <dbReference type="SAM" id="Coils"/>
    </source>
</evidence>
<dbReference type="InterPro" id="IPR013758">
    <property type="entry name" value="Topo_IIA_A/C_ab"/>
</dbReference>
<feature type="region of interest" description="Disordered" evidence="9">
    <location>
        <begin position="769"/>
        <end position="793"/>
    </location>
</feature>
<evidence type="ECO:0000256" key="6">
    <source>
        <dbReference type="ARBA" id="ARBA00023235"/>
    </source>
</evidence>
<feature type="coiled-coil region" evidence="8">
    <location>
        <begin position="437"/>
        <end position="464"/>
    </location>
</feature>
<dbReference type="GO" id="GO:0006265">
    <property type="term" value="P:DNA topological change"/>
    <property type="evidence" value="ECO:0007669"/>
    <property type="project" value="UniProtKB-UniRule"/>
</dbReference>
<dbReference type="GO" id="GO:0005737">
    <property type="term" value="C:cytoplasm"/>
    <property type="evidence" value="ECO:0007669"/>
    <property type="project" value="TreeGrafter"/>
</dbReference>
<sequence length="907" mass="96250">MTTGTAGQISDVDVSQEMETSFLEYAYSVIYARALPDARDGLKPVQRRIVYQMGEMGLRPDRGHVKSSRIIGDVMGKLHPHGDTAIYDALVRLAQGFNLRLPLVDGHGNFGSLDDGPAAPRYTEARLAPAAMGMIAGLGEDVVDFVPNYDNTLTQPSVLPSAFPNLLINGASGIAVGMATNMAPHNPGEVITAAQHLIRHPDATLDELMRFIPGPDLPSGGRIIGLDGVREAYETGRGTFRTRATVTFENLTPRRRGIIVTELPYQVGPEKIIERVKDQVQAKRLSGVASIDDFSDRRHGMRLVIGVKTGFDPTAVLEELYRLTPMEDSFGINNVCLVDGQPRTLGLLELLQVYVDHRIEVIRRRTQFRLGKAKDRLHLVEGMLIAIVDIDEVIQLIRSSEDAGSARARLMEVFDLSEVQATYILDLQLRRLTKFSRLELEAERDELQRLIEHLEHLLADEAALRELVATELGETADQIADPRRTVLVEGSLKELSAKGRKSQKPLTMADDPCWVLLSSSGRAARTTDRSPLSGEGRRASHDAIVSQLPATALGHLAALTDTGRLVGLEVVHLPHLPPQATRPALAGGTPVKDLVELEKGEKVVALVDPGQDLVLGTRNGIVKRAAGHGAPTGRSEWEAVSLKGKDLVVGAAQAPAGTDLDSYNAAFVTSNAQLLHFPVSVLRAQGWAAGGVAGVRLTDGAHVIAFSLVDPQAQNRVVTIAKGENFYGDPVSSIKVSDFTEFPGKGRATGGVRAHRFLTGESELALGFVGPSPQAASSGGGARSLPDSLSRRDASGVPLDAKIDAIGTLPHVSAGGDAAAPPVGGAGPAAEAGAGAAAGPGSAAGFPVAGMASGTLPGMDTAGGVTSADAEREARREEIARAAAKDVEDAVIVSYDEDDEDDSNALF</sequence>